<reference evidence="2" key="2">
    <citation type="submission" date="2013-04" db="UniProtKB">
        <authorList>
            <consortium name="EnsemblPlants"/>
        </authorList>
    </citation>
    <scope>IDENTIFICATION</scope>
</reference>
<evidence type="ECO:0000313" key="2">
    <source>
        <dbReference type="EnsemblPlants" id="OB04G28460.1"/>
    </source>
</evidence>
<protein>
    <submittedName>
        <fullName evidence="2">Uncharacterized protein</fullName>
    </submittedName>
</protein>
<feature type="region of interest" description="Disordered" evidence="1">
    <location>
        <begin position="1"/>
        <end position="21"/>
    </location>
</feature>
<reference evidence="2" key="1">
    <citation type="journal article" date="2013" name="Nat. Commun.">
        <title>Whole-genome sequencing of Oryza brachyantha reveals mechanisms underlying Oryza genome evolution.</title>
        <authorList>
            <person name="Chen J."/>
            <person name="Huang Q."/>
            <person name="Gao D."/>
            <person name="Wang J."/>
            <person name="Lang Y."/>
            <person name="Liu T."/>
            <person name="Li B."/>
            <person name="Bai Z."/>
            <person name="Luis Goicoechea J."/>
            <person name="Liang C."/>
            <person name="Chen C."/>
            <person name="Zhang W."/>
            <person name="Sun S."/>
            <person name="Liao Y."/>
            <person name="Zhang X."/>
            <person name="Yang L."/>
            <person name="Song C."/>
            <person name="Wang M."/>
            <person name="Shi J."/>
            <person name="Liu G."/>
            <person name="Liu J."/>
            <person name="Zhou H."/>
            <person name="Zhou W."/>
            <person name="Yu Q."/>
            <person name="An N."/>
            <person name="Chen Y."/>
            <person name="Cai Q."/>
            <person name="Wang B."/>
            <person name="Liu B."/>
            <person name="Min J."/>
            <person name="Huang Y."/>
            <person name="Wu H."/>
            <person name="Li Z."/>
            <person name="Zhang Y."/>
            <person name="Yin Y."/>
            <person name="Song W."/>
            <person name="Jiang J."/>
            <person name="Jackson S.A."/>
            <person name="Wing R.A."/>
            <person name="Wang J."/>
            <person name="Chen M."/>
        </authorList>
    </citation>
    <scope>NUCLEOTIDE SEQUENCE [LARGE SCALE GENOMIC DNA]</scope>
    <source>
        <strain evidence="2">cv. IRGC 101232</strain>
    </source>
</reference>
<dbReference type="Proteomes" id="UP000006038">
    <property type="component" value="Chromosome 4"/>
</dbReference>
<organism evidence="2">
    <name type="scientific">Oryza brachyantha</name>
    <name type="common">malo sina</name>
    <dbReference type="NCBI Taxonomy" id="4533"/>
    <lineage>
        <taxon>Eukaryota</taxon>
        <taxon>Viridiplantae</taxon>
        <taxon>Streptophyta</taxon>
        <taxon>Embryophyta</taxon>
        <taxon>Tracheophyta</taxon>
        <taxon>Spermatophyta</taxon>
        <taxon>Magnoliopsida</taxon>
        <taxon>Liliopsida</taxon>
        <taxon>Poales</taxon>
        <taxon>Poaceae</taxon>
        <taxon>BOP clade</taxon>
        <taxon>Oryzoideae</taxon>
        <taxon>Oryzeae</taxon>
        <taxon>Oryzinae</taxon>
        <taxon>Oryza</taxon>
    </lineage>
</organism>
<dbReference type="EnsemblPlants" id="OB04G28460.1">
    <property type="protein sequence ID" value="OB04G28460.1"/>
    <property type="gene ID" value="OB04G28460"/>
</dbReference>
<dbReference type="AlphaFoldDB" id="J3M0C1"/>
<evidence type="ECO:0000256" key="1">
    <source>
        <dbReference type="SAM" id="MobiDB-lite"/>
    </source>
</evidence>
<proteinExistence type="predicted"/>
<dbReference type="HOGENOM" id="CLU_3109609_0_0_1"/>
<name>J3M0C1_ORYBR</name>
<dbReference type="Gramene" id="OB04G28460.1">
    <property type="protein sequence ID" value="OB04G28460.1"/>
    <property type="gene ID" value="OB04G28460"/>
</dbReference>
<accession>J3M0C1</accession>
<keyword evidence="3" id="KW-1185">Reference proteome</keyword>
<evidence type="ECO:0000313" key="3">
    <source>
        <dbReference type="Proteomes" id="UP000006038"/>
    </source>
</evidence>
<sequence length="51" mass="5329">MALEMATAVETPLPLPDMSSPSRSFENLSLISCTSAPVHPSSALAAKKKKS</sequence>